<keyword evidence="1" id="KW-0812">Transmembrane</keyword>
<dbReference type="AlphaFoldDB" id="A0A1H8MLM3"/>
<dbReference type="EMBL" id="FOCT01000013">
    <property type="protein sequence ID" value="SEO18016.1"/>
    <property type="molecule type" value="Genomic_DNA"/>
</dbReference>
<proteinExistence type="predicted"/>
<feature type="transmembrane region" description="Helical" evidence="1">
    <location>
        <begin position="65"/>
        <end position="87"/>
    </location>
</feature>
<feature type="transmembrane region" description="Helical" evidence="1">
    <location>
        <begin position="40"/>
        <end position="59"/>
    </location>
</feature>
<name>A0A1H8MLM3_9PROT</name>
<evidence type="ECO:0000313" key="3">
    <source>
        <dbReference type="Proteomes" id="UP000183898"/>
    </source>
</evidence>
<organism evidence="2 3">
    <name type="scientific">Nitrosospira multiformis</name>
    <dbReference type="NCBI Taxonomy" id="1231"/>
    <lineage>
        <taxon>Bacteria</taxon>
        <taxon>Pseudomonadati</taxon>
        <taxon>Pseudomonadota</taxon>
        <taxon>Betaproteobacteria</taxon>
        <taxon>Nitrosomonadales</taxon>
        <taxon>Nitrosomonadaceae</taxon>
        <taxon>Nitrosospira</taxon>
    </lineage>
</organism>
<gene>
    <name evidence="2" type="ORF">SAMN05216404_11321</name>
</gene>
<evidence type="ECO:0000313" key="2">
    <source>
        <dbReference type="EMBL" id="SEO18016.1"/>
    </source>
</evidence>
<reference evidence="2 3" key="1">
    <citation type="submission" date="2016-10" db="EMBL/GenBank/DDBJ databases">
        <authorList>
            <person name="de Groot N.N."/>
        </authorList>
    </citation>
    <scope>NUCLEOTIDE SEQUENCE [LARGE SCALE GENOMIC DNA]</scope>
    <source>
        <strain evidence="2 3">Nl18</strain>
    </source>
</reference>
<evidence type="ECO:0000256" key="1">
    <source>
        <dbReference type="SAM" id="Phobius"/>
    </source>
</evidence>
<protein>
    <submittedName>
        <fullName evidence="2">Uncharacterized protein</fullName>
    </submittedName>
</protein>
<sequence length="143" mass="16031">MLEIIFTGLTKIMQKTNRTDSPESFASLFEKPSGLATWKAWFAALLVVFFFFTIAWFIPSFGENLVTVGLYILLFTVGVGCIGKSYSDVKFIDRGTRLASEQVRILEEVDDSKTFLDCAQVSVFRSHIENLYTISSAPLPVDP</sequence>
<keyword evidence="1" id="KW-0472">Membrane</keyword>
<dbReference type="Proteomes" id="UP000183898">
    <property type="component" value="Unassembled WGS sequence"/>
</dbReference>
<accession>A0A1H8MLM3</accession>
<keyword evidence="1" id="KW-1133">Transmembrane helix</keyword>